<evidence type="ECO:0000259" key="3">
    <source>
        <dbReference type="Pfam" id="PF07992"/>
    </source>
</evidence>
<dbReference type="SUPFAM" id="SSF51905">
    <property type="entry name" value="FAD/NAD(P)-binding domain"/>
    <property type="match status" value="1"/>
</dbReference>
<dbReference type="PANTHER" id="PTHR42949">
    <property type="entry name" value="ANAEROBIC GLYCEROL-3-PHOSPHATE DEHYDROGENASE SUBUNIT B"/>
    <property type="match status" value="1"/>
</dbReference>
<protein>
    <submittedName>
        <fullName evidence="4">FAD-binding protein</fullName>
    </submittedName>
</protein>
<proteinExistence type="predicted"/>
<dbReference type="Gene3D" id="3.50.50.60">
    <property type="entry name" value="FAD/NAD(P)-binding domain"/>
    <property type="match status" value="2"/>
</dbReference>
<sequence>MTAPVVIIGAGPAGLACASVLAQAGRDIVIIDENQQAGGQYYRQLPRTFSADFRNLPHDRQGFAALAQVMDHPNVRFLRANTLWAAVSPHRIAFAGKDGSGRLDASAVVLATGAQDMPMPFPGWTFPGVISSGGCLNLIKGQGLIPEGRVVVAGNGPLVLVTAATLIRAGANVVRVIEAQRATRLLPAVASGLRSAPGIVRQALGYRISMLAKRVPLHFGQIIAAAEGEHELRNITIAKVGPDGRPDENARLGIAADILVTGYGLIPGSEPARLFGCRMRMEPALNGAVPERSSTLETSVPGVYAIGDGAGIGGVKVAIAEGRIAAHAILGQDIPAQHIRTYARLDGFRRRLNLAYLHDPPLTAATPDTVICRCEALRLAELQAHPRIETGSLNVLKTATRLGMGRCQGRNCLPSAATLLGLPDDFATRPRVRPPLRPLPLQQIAADRDALPVPEPDEPQIHQTGE</sequence>
<comment type="caution">
    <text evidence="4">The sequence shown here is derived from an EMBL/GenBank/DDBJ whole genome shotgun (WGS) entry which is preliminary data.</text>
</comment>
<dbReference type="InterPro" id="IPR017224">
    <property type="entry name" value="Opine_Oxase_asu/HCN_bsu"/>
</dbReference>
<dbReference type="PRINTS" id="PR00368">
    <property type="entry name" value="FADPNR"/>
</dbReference>
<dbReference type="InterPro" id="IPR023753">
    <property type="entry name" value="FAD/NAD-binding_dom"/>
</dbReference>
<dbReference type="EMBL" id="QZCG01000003">
    <property type="protein sequence ID" value="RJE87269.1"/>
    <property type="molecule type" value="Genomic_DNA"/>
</dbReference>
<evidence type="ECO:0000313" key="5">
    <source>
        <dbReference type="Proteomes" id="UP000284202"/>
    </source>
</evidence>
<reference evidence="5" key="1">
    <citation type="submission" date="2018-09" db="EMBL/GenBank/DDBJ databases">
        <title>Acidovorax cavernicola nov. sp. isolated from Gruta de las Maravillas (Aracena, Spain).</title>
        <authorList>
            <person name="Jurado V."/>
            <person name="Gutierrez-Patricio S."/>
            <person name="Gonzalez-Pimentel J.L."/>
            <person name="Miller A.Z."/>
            <person name="Laiz L."/>
            <person name="Saiz-Jimenez C."/>
        </authorList>
    </citation>
    <scope>NUCLEOTIDE SEQUENCE [LARGE SCALE GENOMIC DNA]</scope>
    <source>
        <strain evidence="5">1011MAR3C25</strain>
    </source>
</reference>
<gene>
    <name evidence="4" type="ORF">D3P04_05900</name>
</gene>
<evidence type="ECO:0000256" key="1">
    <source>
        <dbReference type="ARBA" id="ARBA00023002"/>
    </source>
</evidence>
<dbReference type="AlphaFoldDB" id="A0A418T242"/>
<dbReference type="InterPro" id="IPR036188">
    <property type="entry name" value="FAD/NAD-bd_sf"/>
</dbReference>
<evidence type="ECO:0000313" key="4">
    <source>
        <dbReference type="EMBL" id="RJE87269.1"/>
    </source>
</evidence>
<dbReference type="PRINTS" id="PR00469">
    <property type="entry name" value="PNDRDTASEII"/>
</dbReference>
<dbReference type="Gene3D" id="1.10.10.1100">
    <property type="entry name" value="BFD-like [2Fe-2S]-binding domain"/>
    <property type="match status" value="1"/>
</dbReference>
<dbReference type="Pfam" id="PF07992">
    <property type="entry name" value="Pyr_redox_2"/>
    <property type="match status" value="1"/>
</dbReference>
<dbReference type="CDD" id="cd19946">
    <property type="entry name" value="GlpA-like_Fer2_BFD-like"/>
    <property type="match status" value="1"/>
</dbReference>
<feature type="region of interest" description="Disordered" evidence="2">
    <location>
        <begin position="431"/>
        <end position="466"/>
    </location>
</feature>
<dbReference type="PIRSF" id="PIRSF037495">
    <property type="entry name" value="Opine_OX_OoxA/HcnB"/>
    <property type="match status" value="1"/>
</dbReference>
<dbReference type="Proteomes" id="UP000284202">
    <property type="component" value="Unassembled WGS sequence"/>
</dbReference>
<accession>A0A418T242</accession>
<evidence type="ECO:0000256" key="2">
    <source>
        <dbReference type="SAM" id="MobiDB-lite"/>
    </source>
</evidence>
<dbReference type="PANTHER" id="PTHR42949:SF3">
    <property type="entry name" value="ANAEROBIC GLYCEROL-3-PHOSPHATE DEHYDROGENASE SUBUNIT B"/>
    <property type="match status" value="1"/>
</dbReference>
<dbReference type="GO" id="GO:0016491">
    <property type="term" value="F:oxidoreductase activity"/>
    <property type="evidence" value="ECO:0007669"/>
    <property type="project" value="UniProtKB-KW"/>
</dbReference>
<keyword evidence="5" id="KW-1185">Reference proteome</keyword>
<dbReference type="InterPro" id="IPR051691">
    <property type="entry name" value="Metab_Enz_Cyan_OpOx_G3PDH"/>
</dbReference>
<keyword evidence="1" id="KW-0560">Oxidoreductase</keyword>
<dbReference type="RefSeq" id="WP_119746862.1">
    <property type="nucleotide sequence ID" value="NZ_QZCG01000003.1"/>
</dbReference>
<organism evidence="4 5">
    <name type="scientific">Paracoccus onubensis</name>
    <dbReference type="NCBI Taxonomy" id="1675788"/>
    <lineage>
        <taxon>Bacteria</taxon>
        <taxon>Pseudomonadati</taxon>
        <taxon>Pseudomonadota</taxon>
        <taxon>Alphaproteobacteria</taxon>
        <taxon>Rhodobacterales</taxon>
        <taxon>Paracoccaceae</taxon>
        <taxon>Paracoccus</taxon>
    </lineage>
</organism>
<name>A0A418T242_9RHOB</name>
<dbReference type="OrthoDB" id="9801699at2"/>
<feature type="domain" description="FAD/NAD(P)-binding" evidence="3">
    <location>
        <begin position="5"/>
        <end position="322"/>
    </location>
</feature>
<dbReference type="InterPro" id="IPR041854">
    <property type="entry name" value="BFD-like_2Fe2S-bd_dom_sf"/>
</dbReference>